<comment type="function">
    <text evidence="9">Catalyzes a mechanistically unusual reaction, the ATP-dependent insertion of CO2 between the N7 and N8 nitrogen atoms of 7,8-diaminopelargonic acid (DAPA, also called 7,8-diammoniononanoate) to form a ureido ring.</text>
</comment>
<comment type="pathway">
    <text evidence="9">Cofactor biosynthesis; biotin biosynthesis; biotin from 7,8-diaminononanoate: step 1/2.</text>
</comment>
<evidence type="ECO:0000313" key="11">
    <source>
        <dbReference type="Proteomes" id="UP001239167"/>
    </source>
</evidence>
<feature type="binding site" evidence="9">
    <location>
        <begin position="16"/>
        <end position="21"/>
    </location>
    <ligand>
        <name>ATP</name>
        <dbReference type="ChEBI" id="CHEBI:30616"/>
    </ligand>
</feature>
<dbReference type="CDD" id="cd03109">
    <property type="entry name" value="DTBS"/>
    <property type="match status" value="1"/>
</dbReference>
<comment type="catalytic activity">
    <reaction evidence="9">
        <text>(7R,8S)-7,8-diammoniononanoate + CO2 + ATP = (4R,5S)-dethiobiotin + ADP + phosphate + 3 H(+)</text>
        <dbReference type="Rhea" id="RHEA:15805"/>
        <dbReference type="ChEBI" id="CHEBI:15378"/>
        <dbReference type="ChEBI" id="CHEBI:16526"/>
        <dbReference type="ChEBI" id="CHEBI:30616"/>
        <dbReference type="ChEBI" id="CHEBI:43474"/>
        <dbReference type="ChEBI" id="CHEBI:149469"/>
        <dbReference type="ChEBI" id="CHEBI:149473"/>
        <dbReference type="ChEBI" id="CHEBI:456216"/>
        <dbReference type="EC" id="6.3.3.3"/>
    </reaction>
</comment>
<dbReference type="Pfam" id="PF13500">
    <property type="entry name" value="AAA_26"/>
    <property type="match status" value="1"/>
</dbReference>
<comment type="subunit">
    <text evidence="9">Homodimer.</text>
</comment>
<dbReference type="SUPFAM" id="SSF52540">
    <property type="entry name" value="P-loop containing nucleoside triphosphate hydrolases"/>
    <property type="match status" value="1"/>
</dbReference>
<keyword evidence="7 9" id="KW-0460">Magnesium</keyword>
<comment type="caution">
    <text evidence="10">The sequence shown here is derived from an EMBL/GenBank/DDBJ whole genome shotgun (WGS) entry which is preliminary data.</text>
</comment>
<dbReference type="Proteomes" id="UP001239167">
    <property type="component" value="Unassembled WGS sequence"/>
</dbReference>
<organism evidence="10 11">
    <name type="scientific">Pectinatus haikarae</name>
    <dbReference type="NCBI Taxonomy" id="349096"/>
    <lineage>
        <taxon>Bacteria</taxon>
        <taxon>Bacillati</taxon>
        <taxon>Bacillota</taxon>
        <taxon>Negativicutes</taxon>
        <taxon>Selenomonadales</taxon>
        <taxon>Selenomonadaceae</taxon>
        <taxon>Pectinatus</taxon>
    </lineage>
</organism>
<comment type="similarity">
    <text evidence="9">Belongs to the dethiobiotin synthetase family.</text>
</comment>
<keyword evidence="4 9" id="KW-0547">Nucleotide-binding</keyword>
<keyword evidence="5 9" id="KW-0093">Biotin biosynthesis</keyword>
<comment type="caution">
    <text evidence="9">Lacks conserved residue(s) required for the propagation of feature annotation.</text>
</comment>
<dbReference type="PIRSF" id="PIRSF006755">
    <property type="entry name" value="DTB_synth"/>
    <property type="match status" value="1"/>
</dbReference>
<dbReference type="PANTHER" id="PTHR43210">
    <property type="entry name" value="DETHIOBIOTIN SYNTHETASE"/>
    <property type="match status" value="1"/>
</dbReference>
<comment type="subcellular location">
    <subcellularLocation>
        <location evidence="9">Cytoplasm</location>
    </subcellularLocation>
</comment>
<protein>
    <recommendedName>
        <fullName evidence="9">ATP-dependent dethiobiotin synthetase BioD</fullName>
        <ecNumber evidence="9">6.3.3.3</ecNumber>
    </recommendedName>
    <alternativeName>
        <fullName evidence="9">DTB synthetase</fullName>
        <shortName evidence="9">DTBS</shortName>
    </alternativeName>
    <alternativeName>
        <fullName evidence="9">Dethiobiotin synthase</fullName>
    </alternativeName>
</protein>
<feature type="binding site" evidence="9">
    <location>
        <begin position="115"/>
        <end position="118"/>
    </location>
    <ligand>
        <name>ATP</name>
        <dbReference type="ChEBI" id="CHEBI:30616"/>
    </ligand>
</feature>
<feature type="binding site" evidence="9">
    <location>
        <position position="115"/>
    </location>
    <ligand>
        <name>Mg(2+)</name>
        <dbReference type="ChEBI" id="CHEBI:18420"/>
    </ligand>
</feature>
<evidence type="ECO:0000256" key="1">
    <source>
        <dbReference type="ARBA" id="ARBA00022490"/>
    </source>
</evidence>
<evidence type="ECO:0000256" key="7">
    <source>
        <dbReference type="ARBA" id="ARBA00022842"/>
    </source>
</evidence>
<accession>A0ABT9Y9Z7</accession>
<keyword evidence="3 9" id="KW-0479">Metal-binding</keyword>
<feature type="binding site" evidence="9">
    <location>
        <position position="54"/>
    </location>
    <ligand>
        <name>Mg(2+)</name>
        <dbReference type="ChEBI" id="CHEBI:18420"/>
    </ligand>
</feature>
<feature type="binding site" evidence="9">
    <location>
        <position position="54"/>
    </location>
    <ligand>
        <name>ATP</name>
        <dbReference type="ChEBI" id="CHEBI:30616"/>
    </ligand>
</feature>
<keyword evidence="1 9" id="KW-0963">Cytoplasm</keyword>
<comment type="cofactor">
    <cofactor evidence="9">
        <name>Mg(2+)</name>
        <dbReference type="ChEBI" id="CHEBI:18420"/>
    </cofactor>
</comment>
<dbReference type="HAMAP" id="MF_00336">
    <property type="entry name" value="BioD"/>
    <property type="match status" value="1"/>
</dbReference>
<dbReference type="InterPro" id="IPR027417">
    <property type="entry name" value="P-loop_NTPase"/>
</dbReference>
<comment type="catalytic activity">
    <reaction evidence="8">
        <text>(7R,8S)-8-amino-7-(carboxyamino)nonanoate + ATP = (4R,5S)-dethiobiotin + ADP + phosphate + H(+)</text>
        <dbReference type="Rhea" id="RHEA:63684"/>
        <dbReference type="ChEBI" id="CHEBI:15378"/>
        <dbReference type="ChEBI" id="CHEBI:30616"/>
        <dbReference type="ChEBI" id="CHEBI:43474"/>
        <dbReference type="ChEBI" id="CHEBI:149470"/>
        <dbReference type="ChEBI" id="CHEBI:149473"/>
        <dbReference type="ChEBI" id="CHEBI:456216"/>
    </reaction>
</comment>
<feature type="active site" evidence="9">
    <location>
        <position position="41"/>
    </location>
</feature>
<reference evidence="10 11" key="1">
    <citation type="submission" date="2023-07" db="EMBL/GenBank/DDBJ databases">
        <title>Genomic Encyclopedia of Type Strains, Phase IV (KMG-IV): sequencing the most valuable type-strain genomes for metagenomic binning, comparative biology and taxonomic classification.</title>
        <authorList>
            <person name="Goeker M."/>
        </authorList>
    </citation>
    <scope>NUCLEOTIDE SEQUENCE [LARGE SCALE GENOMIC DNA]</scope>
    <source>
        <strain evidence="10 11">DSM 16980</strain>
    </source>
</reference>
<dbReference type="Gene3D" id="3.40.50.300">
    <property type="entry name" value="P-loop containing nucleotide triphosphate hydrolases"/>
    <property type="match status" value="1"/>
</dbReference>
<evidence type="ECO:0000256" key="9">
    <source>
        <dbReference type="HAMAP-Rule" id="MF_00336"/>
    </source>
</evidence>
<evidence type="ECO:0000256" key="5">
    <source>
        <dbReference type="ARBA" id="ARBA00022756"/>
    </source>
</evidence>
<keyword evidence="11" id="KW-1185">Reference proteome</keyword>
<dbReference type="EMBL" id="JAUSUE010000019">
    <property type="protein sequence ID" value="MDQ0204653.1"/>
    <property type="molecule type" value="Genomic_DNA"/>
</dbReference>
<dbReference type="RefSeq" id="WP_307224960.1">
    <property type="nucleotide sequence ID" value="NZ_CP116940.1"/>
</dbReference>
<dbReference type="NCBIfam" id="TIGR00347">
    <property type="entry name" value="bioD"/>
    <property type="match status" value="1"/>
</dbReference>
<sequence>MKRKAKGLFITATGTDVGKTYVTGLIIKKLREAGLNCGYYKAAISGADSVGESDAGYVNRIANIGQTDKMLVPYLYKEAVSPHLAARIEKNPVELSVVKEGFSKNAQQFDYLTMEGSGGIICPIRYDARQKLFLEDFIKEFSLPSVIVADAGLGTINAVVLTVEYMKNRSLPIKGIILNNYTGGIMQEDNIRMIEAMTGIKIAALVKDGDKDLDIEAEALAAFYE</sequence>
<keyword evidence="6 9" id="KW-0067">ATP-binding</keyword>
<dbReference type="GO" id="GO:0004141">
    <property type="term" value="F:dethiobiotin synthase activity"/>
    <property type="evidence" value="ECO:0007669"/>
    <property type="project" value="UniProtKB-EC"/>
</dbReference>
<dbReference type="PANTHER" id="PTHR43210:SF2">
    <property type="entry name" value="ATP-DEPENDENT DETHIOBIOTIN SYNTHETASE BIOD 2"/>
    <property type="match status" value="1"/>
</dbReference>
<evidence type="ECO:0000313" key="10">
    <source>
        <dbReference type="EMBL" id="MDQ0204653.1"/>
    </source>
</evidence>
<name>A0ABT9Y9Z7_9FIRM</name>
<dbReference type="InterPro" id="IPR004472">
    <property type="entry name" value="DTB_synth_BioD"/>
</dbReference>
<evidence type="ECO:0000256" key="3">
    <source>
        <dbReference type="ARBA" id="ARBA00022723"/>
    </source>
</evidence>
<feature type="binding site" evidence="9">
    <location>
        <begin position="179"/>
        <end position="180"/>
    </location>
    <ligand>
        <name>ATP</name>
        <dbReference type="ChEBI" id="CHEBI:30616"/>
    </ligand>
</feature>
<proteinExistence type="inferred from homology"/>
<gene>
    <name evidence="9" type="primary">bioD</name>
    <name evidence="10" type="ORF">J2S01_002385</name>
</gene>
<evidence type="ECO:0000256" key="8">
    <source>
        <dbReference type="ARBA" id="ARBA00047386"/>
    </source>
</evidence>
<feature type="binding site" evidence="9">
    <location>
        <position position="45"/>
    </location>
    <ligand>
        <name>substrate</name>
    </ligand>
</feature>
<evidence type="ECO:0000256" key="6">
    <source>
        <dbReference type="ARBA" id="ARBA00022840"/>
    </source>
</evidence>
<dbReference type="EC" id="6.3.3.3" evidence="9"/>
<evidence type="ECO:0000256" key="2">
    <source>
        <dbReference type="ARBA" id="ARBA00022598"/>
    </source>
</evidence>
<feature type="binding site" evidence="9">
    <location>
        <position position="20"/>
    </location>
    <ligand>
        <name>Mg(2+)</name>
        <dbReference type="ChEBI" id="CHEBI:18420"/>
    </ligand>
</feature>
<evidence type="ECO:0000256" key="4">
    <source>
        <dbReference type="ARBA" id="ARBA00022741"/>
    </source>
</evidence>
<keyword evidence="2 9" id="KW-0436">Ligase</keyword>